<protein>
    <recommendedName>
        <fullName evidence="11 14">Serine--tRNA ligase</fullName>
        <ecNumber evidence="4 14">6.1.1.11</ecNumber>
    </recommendedName>
</protein>
<name>A0ABW4REV7_9BACL</name>
<evidence type="ECO:0000256" key="12">
    <source>
        <dbReference type="ARBA" id="ARBA00047929"/>
    </source>
</evidence>
<keyword evidence="6 17" id="KW-0436">Ligase</keyword>
<evidence type="ECO:0000256" key="2">
    <source>
        <dbReference type="ARBA" id="ARBA00005045"/>
    </source>
</evidence>
<evidence type="ECO:0000256" key="1">
    <source>
        <dbReference type="ARBA" id="ARBA00004496"/>
    </source>
</evidence>
<dbReference type="PANTHER" id="PTHR43697:SF1">
    <property type="entry name" value="SERINE--TRNA LIGASE"/>
    <property type="match status" value="1"/>
</dbReference>
<dbReference type="InterPro" id="IPR045864">
    <property type="entry name" value="aa-tRNA-synth_II/BPL/LPL"/>
</dbReference>
<accession>A0ABW4REV7</accession>
<dbReference type="InterPro" id="IPR002314">
    <property type="entry name" value="aa-tRNA-synt_IIb"/>
</dbReference>
<keyword evidence="10" id="KW-0030">Aminoacyl-tRNA synthetase</keyword>
<dbReference type="InterPro" id="IPR002317">
    <property type="entry name" value="Ser-tRNA-ligase_type_1"/>
</dbReference>
<proteinExistence type="inferred from homology"/>
<dbReference type="EC" id="6.1.1.11" evidence="4 14"/>
<feature type="region of interest" description="Disordered" evidence="15">
    <location>
        <begin position="62"/>
        <end position="114"/>
    </location>
</feature>
<dbReference type="Gene3D" id="1.10.287.40">
    <property type="entry name" value="Serine-tRNA synthetase, tRNA binding domain"/>
    <property type="match status" value="1"/>
</dbReference>
<dbReference type="PIRSF" id="PIRSF001529">
    <property type="entry name" value="Ser-tRNA-synth_IIa"/>
    <property type="match status" value="1"/>
</dbReference>
<evidence type="ECO:0000256" key="8">
    <source>
        <dbReference type="ARBA" id="ARBA00022840"/>
    </source>
</evidence>
<comment type="similarity">
    <text evidence="3">Belongs to the class-II aminoacyl-tRNA synthetase family. Type-1 seryl-tRNA synthetase subfamily.</text>
</comment>
<evidence type="ECO:0000256" key="7">
    <source>
        <dbReference type="ARBA" id="ARBA00022741"/>
    </source>
</evidence>
<dbReference type="SUPFAM" id="SSF55681">
    <property type="entry name" value="Class II aaRS and biotin synthetases"/>
    <property type="match status" value="1"/>
</dbReference>
<keyword evidence="5" id="KW-0963">Cytoplasm</keyword>
<gene>
    <name evidence="17" type="primary">serS</name>
    <name evidence="17" type="ORF">ACFSC9_01015</name>
</gene>
<evidence type="ECO:0000256" key="10">
    <source>
        <dbReference type="ARBA" id="ARBA00023146"/>
    </source>
</evidence>
<dbReference type="Gene3D" id="3.30.930.10">
    <property type="entry name" value="Bira Bifunctional Protein, Domain 2"/>
    <property type="match status" value="1"/>
</dbReference>
<dbReference type="InterPro" id="IPR015866">
    <property type="entry name" value="Ser-tRNA-synth_1_N"/>
</dbReference>
<feature type="domain" description="Aminoacyl-transfer RNA synthetases class-II family profile" evidence="16">
    <location>
        <begin position="186"/>
        <end position="457"/>
    </location>
</feature>
<evidence type="ECO:0000256" key="4">
    <source>
        <dbReference type="ARBA" id="ARBA00012840"/>
    </source>
</evidence>
<evidence type="ECO:0000256" key="14">
    <source>
        <dbReference type="NCBIfam" id="TIGR00414"/>
    </source>
</evidence>
<dbReference type="Proteomes" id="UP001597233">
    <property type="component" value="Unassembled WGS sequence"/>
</dbReference>
<dbReference type="InterPro" id="IPR006195">
    <property type="entry name" value="aa-tRNA-synth_II"/>
</dbReference>
<comment type="catalytic activity">
    <reaction evidence="12">
        <text>tRNA(Sec) + L-serine + ATP = L-seryl-tRNA(Sec) + AMP + diphosphate + H(+)</text>
        <dbReference type="Rhea" id="RHEA:42580"/>
        <dbReference type="Rhea" id="RHEA-COMP:9742"/>
        <dbReference type="Rhea" id="RHEA-COMP:10128"/>
        <dbReference type="ChEBI" id="CHEBI:15378"/>
        <dbReference type="ChEBI" id="CHEBI:30616"/>
        <dbReference type="ChEBI" id="CHEBI:33019"/>
        <dbReference type="ChEBI" id="CHEBI:33384"/>
        <dbReference type="ChEBI" id="CHEBI:78442"/>
        <dbReference type="ChEBI" id="CHEBI:78533"/>
        <dbReference type="ChEBI" id="CHEBI:456215"/>
        <dbReference type="EC" id="6.1.1.11"/>
    </reaction>
</comment>
<dbReference type="InterPro" id="IPR042103">
    <property type="entry name" value="SerRS_1_N_sf"/>
</dbReference>
<feature type="compositionally biased region" description="Low complexity" evidence="15">
    <location>
        <begin position="67"/>
        <end position="84"/>
    </location>
</feature>
<dbReference type="Pfam" id="PF02403">
    <property type="entry name" value="Seryl_tRNA_N"/>
    <property type="match status" value="1"/>
</dbReference>
<dbReference type="EMBL" id="JBHUEH010000004">
    <property type="protein sequence ID" value="MFD1884103.1"/>
    <property type="molecule type" value="Genomic_DNA"/>
</dbReference>
<keyword evidence="7" id="KW-0547">Nucleotide-binding</keyword>
<evidence type="ECO:0000256" key="5">
    <source>
        <dbReference type="ARBA" id="ARBA00022490"/>
    </source>
</evidence>
<evidence type="ECO:0000256" key="15">
    <source>
        <dbReference type="SAM" id="MobiDB-lite"/>
    </source>
</evidence>
<dbReference type="PRINTS" id="PR00981">
    <property type="entry name" value="TRNASYNTHSER"/>
</dbReference>
<keyword evidence="9" id="KW-0648">Protein biosynthesis</keyword>
<evidence type="ECO:0000256" key="13">
    <source>
        <dbReference type="ARBA" id="ARBA00048823"/>
    </source>
</evidence>
<dbReference type="Pfam" id="PF00587">
    <property type="entry name" value="tRNA-synt_2b"/>
    <property type="match status" value="1"/>
</dbReference>
<organism evidence="17 18">
    <name type="scientific">Paenibacillus wenxiniae</name>
    <dbReference type="NCBI Taxonomy" id="1636843"/>
    <lineage>
        <taxon>Bacteria</taxon>
        <taxon>Bacillati</taxon>
        <taxon>Bacillota</taxon>
        <taxon>Bacilli</taxon>
        <taxon>Bacillales</taxon>
        <taxon>Paenibacillaceae</taxon>
        <taxon>Paenibacillus</taxon>
    </lineage>
</organism>
<keyword evidence="18" id="KW-1185">Reference proteome</keyword>
<dbReference type="PANTHER" id="PTHR43697">
    <property type="entry name" value="SERYL-TRNA SYNTHETASE"/>
    <property type="match status" value="1"/>
</dbReference>
<sequence length="471" mass="53194">MLDIQYIQQQAARLQDIANRKHIQLSIDELLQTYAARNRLMQQIEQLRQQRNRLTRQIGTQMKKPQTNATTANTAMTEATSTNTPAEVQQQVANAERGQVDHSAEQATTVETANDPEQLRLLVKDINEQLQRLEPEAEQLQQQYHTWMNLVPNIVSPDTPDGQSDADNVVLKQCGAVPDFTFPIRDHVELGEMHSLFDTTRGVKVSGSRQYYLTGVGVLLHRAVQQLAFDLLLDKGYTPLEVPMMVRSAALQNTGFFPLGIDQTFKIEGEDHWLTGTSEVALVSYYQNEIVDLSEGAIKLAAASQSFRSEVGSAGKDVRGLYRVHQFAKVEQVIVCEADPEHSEQIHQEITNNAEQLLQLLELPYQVVAVCIGDMSQKTYKQYDIETWMPGRQAYGETHSSSNLHDFQARRANIRYRTGDGELRYCHTLNNTAVASPRILIPLLENHQQEDGSIYIPVALRPYLNGLEQIE</sequence>
<evidence type="ECO:0000313" key="18">
    <source>
        <dbReference type="Proteomes" id="UP001597233"/>
    </source>
</evidence>
<reference evidence="18" key="1">
    <citation type="journal article" date="2019" name="Int. J. Syst. Evol. Microbiol.">
        <title>The Global Catalogue of Microorganisms (GCM) 10K type strain sequencing project: providing services to taxonomists for standard genome sequencing and annotation.</title>
        <authorList>
            <consortium name="The Broad Institute Genomics Platform"/>
            <consortium name="The Broad Institute Genome Sequencing Center for Infectious Disease"/>
            <person name="Wu L."/>
            <person name="Ma J."/>
        </authorList>
    </citation>
    <scope>NUCLEOTIDE SEQUENCE [LARGE SCALE GENOMIC DNA]</scope>
    <source>
        <strain evidence="18">CCUG 54950</strain>
    </source>
</reference>
<dbReference type="SUPFAM" id="SSF46589">
    <property type="entry name" value="tRNA-binding arm"/>
    <property type="match status" value="2"/>
</dbReference>
<comment type="pathway">
    <text evidence="2">Aminoacyl-tRNA biosynthesis; selenocysteinyl-tRNA(Sec) biosynthesis; L-seryl-tRNA(Sec) from L-serine and tRNA(Sec): step 1/1.</text>
</comment>
<dbReference type="InterPro" id="IPR010978">
    <property type="entry name" value="tRNA-bd_arm"/>
</dbReference>
<comment type="catalytic activity">
    <reaction evidence="13">
        <text>tRNA(Ser) + L-serine + ATP = L-seryl-tRNA(Ser) + AMP + diphosphate + H(+)</text>
        <dbReference type="Rhea" id="RHEA:12292"/>
        <dbReference type="Rhea" id="RHEA-COMP:9669"/>
        <dbReference type="Rhea" id="RHEA-COMP:9703"/>
        <dbReference type="ChEBI" id="CHEBI:15378"/>
        <dbReference type="ChEBI" id="CHEBI:30616"/>
        <dbReference type="ChEBI" id="CHEBI:33019"/>
        <dbReference type="ChEBI" id="CHEBI:33384"/>
        <dbReference type="ChEBI" id="CHEBI:78442"/>
        <dbReference type="ChEBI" id="CHEBI:78533"/>
        <dbReference type="ChEBI" id="CHEBI:456215"/>
        <dbReference type="EC" id="6.1.1.11"/>
    </reaction>
</comment>
<evidence type="ECO:0000259" key="16">
    <source>
        <dbReference type="PROSITE" id="PS50862"/>
    </source>
</evidence>
<evidence type="ECO:0000313" key="17">
    <source>
        <dbReference type="EMBL" id="MFD1884103.1"/>
    </source>
</evidence>
<keyword evidence="8" id="KW-0067">ATP-binding</keyword>
<dbReference type="RefSeq" id="WP_347327069.1">
    <property type="nucleotide sequence ID" value="NZ_JBCGUH010000019.1"/>
</dbReference>
<comment type="caution">
    <text evidence="17">The sequence shown here is derived from an EMBL/GenBank/DDBJ whole genome shotgun (WGS) entry which is preliminary data.</text>
</comment>
<dbReference type="GO" id="GO:0004828">
    <property type="term" value="F:serine-tRNA ligase activity"/>
    <property type="evidence" value="ECO:0007669"/>
    <property type="project" value="UniProtKB-EC"/>
</dbReference>
<evidence type="ECO:0000256" key="6">
    <source>
        <dbReference type="ARBA" id="ARBA00022598"/>
    </source>
</evidence>
<evidence type="ECO:0000256" key="11">
    <source>
        <dbReference type="ARBA" id="ARBA00039158"/>
    </source>
</evidence>
<dbReference type="NCBIfam" id="TIGR00414">
    <property type="entry name" value="serS"/>
    <property type="match status" value="1"/>
</dbReference>
<dbReference type="PROSITE" id="PS50862">
    <property type="entry name" value="AA_TRNA_LIGASE_II"/>
    <property type="match status" value="1"/>
</dbReference>
<evidence type="ECO:0000256" key="3">
    <source>
        <dbReference type="ARBA" id="ARBA00010728"/>
    </source>
</evidence>
<comment type="subcellular location">
    <subcellularLocation>
        <location evidence="1">Cytoplasm</location>
    </subcellularLocation>
</comment>
<evidence type="ECO:0000256" key="9">
    <source>
        <dbReference type="ARBA" id="ARBA00022917"/>
    </source>
</evidence>